<dbReference type="HOGENOM" id="CLU_1680611_0_0_1"/>
<dbReference type="Gramene" id="OB01G34080.1">
    <property type="protein sequence ID" value="OB01G34080.1"/>
    <property type="gene ID" value="OB01G34080"/>
</dbReference>
<evidence type="ECO:0000313" key="2">
    <source>
        <dbReference type="EnsemblPlants" id="OB01G34080.1"/>
    </source>
</evidence>
<dbReference type="Proteomes" id="UP000006038">
    <property type="component" value="Chromosome 1"/>
</dbReference>
<dbReference type="InterPro" id="IPR008889">
    <property type="entry name" value="VQ"/>
</dbReference>
<dbReference type="Pfam" id="PF05678">
    <property type="entry name" value="VQ"/>
    <property type="match status" value="1"/>
</dbReference>
<reference evidence="2" key="1">
    <citation type="journal article" date="2013" name="Nat. Commun.">
        <title>Whole-genome sequencing of Oryza brachyantha reveals mechanisms underlying Oryza genome evolution.</title>
        <authorList>
            <person name="Chen J."/>
            <person name="Huang Q."/>
            <person name="Gao D."/>
            <person name="Wang J."/>
            <person name="Lang Y."/>
            <person name="Liu T."/>
            <person name="Li B."/>
            <person name="Bai Z."/>
            <person name="Luis Goicoechea J."/>
            <person name="Liang C."/>
            <person name="Chen C."/>
            <person name="Zhang W."/>
            <person name="Sun S."/>
            <person name="Liao Y."/>
            <person name="Zhang X."/>
            <person name="Yang L."/>
            <person name="Song C."/>
            <person name="Wang M."/>
            <person name="Shi J."/>
            <person name="Liu G."/>
            <person name="Liu J."/>
            <person name="Zhou H."/>
            <person name="Zhou W."/>
            <person name="Yu Q."/>
            <person name="An N."/>
            <person name="Chen Y."/>
            <person name="Cai Q."/>
            <person name="Wang B."/>
            <person name="Liu B."/>
            <person name="Min J."/>
            <person name="Huang Y."/>
            <person name="Wu H."/>
            <person name="Li Z."/>
            <person name="Zhang Y."/>
            <person name="Yin Y."/>
            <person name="Song W."/>
            <person name="Jiang J."/>
            <person name="Jackson S.A."/>
            <person name="Wing R.A."/>
            <person name="Wang J."/>
            <person name="Chen M."/>
        </authorList>
    </citation>
    <scope>NUCLEOTIDE SEQUENCE [LARGE SCALE GENOMIC DNA]</scope>
    <source>
        <strain evidence="2">cv. IRGC 101232</strain>
    </source>
</reference>
<keyword evidence="3" id="KW-1185">Reference proteome</keyword>
<dbReference type="PANTHER" id="PTHR34777">
    <property type="entry name" value="VQ MOTIF-CONTAINING PROTEIN 10"/>
    <property type="match status" value="1"/>
</dbReference>
<organism evidence="2">
    <name type="scientific">Oryza brachyantha</name>
    <name type="common">malo sina</name>
    <dbReference type="NCBI Taxonomy" id="4533"/>
    <lineage>
        <taxon>Eukaryota</taxon>
        <taxon>Viridiplantae</taxon>
        <taxon>Streptophyta</taxon>
        <taxon>Embryophyta</taxon>
        <taxon>Tracheophyta</taxon>
        <taxon>Spermatophyta</taxon>
        <taxon>Magnoliopsida</taxon>
        <taxon>Liliopsida</taxon>
        <taxon>Poales</taxon>
        <taxon>Poaceae</taxon>
        <taxon>BOP clade</taxon>
        <taxon>Oryzoideae</taxon>
        <taxon>Oryzeae</taxon>
        <taxon>Oryzinae</taxon>
        <taxon>Oryza</taxon>
    </lineage>
</organism>
<dbReference type="InterPro" id="IPR039608">
    <property type="entry name" value="VQ_1/10"/>
</dbReference>
<evidence type="ECO:0000313" key="3">
    <source>
        <dbReference type="Proteomes" id="UP000006038"/>
    </source>
</evidence>
<dbReference type="EnsemblPlants" id="OB01G34080.1">
    <property type="protein sequence ID" value="OB01G34080.1"/>
    <property type="gene ID" value="OB01G34080"/>
</dbReference>
<sequence>MQHANRRIATTHRYYWLGQRDMWRNCPVLSAGQPMRSYFGSTVAAAGAGRRHVAMSTRGADTTTARHGPPATVKIIETVHIEADSAEFKSVVQRLTGKDAVAGGVPGEGRGGRRSTAVGWIPKGGVGGGGSRVWHVLLVCTQRREVIAGEGLNILIL</sequence>
<evidence type="ECO:0000259" key="1">
    <source>
        <dbReference type="Pfam" id="PF05678"/>
    </source>
</evidence>
<name>J3L2F2_ORYBR</name>
<dbReference type="AlphaFoldDB" id="J3L2F2"/>
<feature type="domain" description="VQ" evidence="1">
    <location>
        <begin position="79"/>
        <end position="100"/>
    </location>
</feature>
<protein>
    <recommendedName>
        <fullName evidence="1">VQ domain-containing protein</fullName>
    </recommendedName>
</protein>
<reference evidence="2" key="2">
    <citation type="submission" date="2013-04" db="UniProtKB">
        <authorList>
            <consortium name="EnsemblPlants"/>
        </authorList>
    </citation>
    <scope>IDENTIFICATION</scope>
</reference>
<proteinExistence type="predicted"/>
<dbReference type="PANTHER" id="PTHR34777:SF24">
    <property type="entry name" value="OS01G0653300 PROTEIN"/>
    <property type="match status" value="1"/>
</dbReference>
<accession>J3L2F2</accession>